<dbReference type="Gene3D" id="3.40.1190.20">
    <property type="match status" value="1"/>
</dbReference>
<dbReference type="PANTHER" id="PTHR43085">
    <property type="entry name" value="HEXOKINASE FAMILY MEMBER"/>
    <property type="match status" value="1"/>
</dbReference>
<dbReference type="InterPro" id="IPR029056">
    <property type="entry name" value="Ribokinase-like"/>
</dbReference>
<evidence type="ECO:0000313" key="7">
    <source>
        <dbReference type="EMBL" id="CAE06632.1"/>
    </source>
</evidence>
<evidence type="ECO:0000256" key="1">
    <source>
        <dbReference type="ARBA" id="ARBA00010688"/>
    </source>
</evidence>
<dbReference type="Proteomes" id="UP000001422">
    <property type="component" value="Chromosome"/>
</dbReference>
<dbReference type="InterPro" id="IPR011611">
    <property type="entry name" value="PfkB_dom"/>
</dbReference>
<keyword evidence="5" id="KW-0067">ATP-binding</keyword>
<dbReference type="PROSITE" id="PS00584">
    <property type="entry name" value="PFKB_KINASES_2"/>
    <property type="match status" value="1"/>
</dbReference>
<name>Q7U9Y5_PARMW</name>
<evidence type="ECO:0000256" key="3">
    <source>
        <dbReference type="ARBA" id="ARBA00022741"/>
    </source>
</evidence>
<comment type="similarity">
    <text evidence="1">Belongs to the carbohydrate kinase PfkB family.</text>
</comment>
<dbReference type="STRING" id="84588.SYNW0117"/>
<evidence type="ECO:0000256" key="2">
    <source>
        <dbReference type="ARBA" id="ARBA00022679"/>
    </source>
</evidence>
<keyword evidence="8" id="KW-1185">Reference proteome</keyword>
<proteinExistence type="inferred from homology"/>
<dbReference type="CDD" id="cd01167">
    <property type="entry name" value="bac_FRK"/>
    <property type="match status" value="1"/>
</dbReference>
<dbReference type="eggNOG" id="COG0524">
    <property type="taxonomic scope" value="Bacteria"/>
</dbReference>
<protein>
    <submittedName>
        <fullName evidence="7">Fructokinase</fullName>
        <ecNumber evidence="7">2.7.1.4</ecNumber>
    </submittedName>
</protein>
<dbReference type="SUPFAM" id="SSF53613">
    <property type="entry name" value="Ribokinase-like"/>
    <property type="match status" value="1"/>
</dbReference>
<reference evidence="7 8" key="1">
    <citation type="journal article" date="2003" name="Nature">
        <title>The genome of a motile marine Synechococcus.</title>
        <authorList>
            <person name="Palenik B."/>
            <person name="Brahamsha B."/>
            <person name="Larimer F."/>
            <person name="Land M."/>
            <person name="Hauser L."/>
            <person name="Chain P."/>
            <person name="Lamerdin J."/>
            <person name="Regala W."/>
            <person name="Allen E.A."/>
            <person name="McCarren J."/>
            <person name="Paulsen I."/>
            <person name="Dufresne A."/>
            <person name="Partensky F."/>
            <person name="Webb E."/>
            <person name="Waterbury J."/>
        </authorList>
    </citation>
    <scope>NUCLEOTIDE SEQUENCE [LARGE SCALE GENOMIC DNA]</scope>
    <source>
        <strain evidence="7 8">WH8102</strain>
    </source>
</reference>
<sequence>MIDRLGPPGGDPAIDGPLDDRLGGAPANVACGLARLGTSVAFLGRLGADAIGDRFATLFLQRGVDVDSVQWDAQRPSRIVLVRRSADGERQFRGFAGDEGLGFADQALASVELPKQARWLLTGTLPLAAHASADSLRGAVAQSKARGIALAVDVNWRPTFWDSAARPDAGPSQQAIELIRPLLEQAALIKLAREEAIWLFGSTDPRAICTQLPQEPDVVVTDGAEPVRWWMDGASGTQPAFHPPQVVDTTGAGDAFTAGLLHRWSASPAERVRFASACGALVCAGAGGIDPQPTEAQVEAFLGGVS</sequence>
<gene>
    <name evidence="7" type="ordered locus">SYNW0117</name>
</gene>
<dbReference type="GO" id="GO:0005524">
    <property type="term" value="F:ATP binding"/>
    <property type="evidence" value="ECO:0007669"/>
    <property type="project" value="UniProtKB-KW"/>
</dbReference>
<keyword evidence="3" id="KW-0547">Nucleotide-binding</keyword>
<keyword evidence="2 7" id="KW-0808">Transferase</keyword>
<dbReference type="EMBL" id="BX569689">
    <property type="protein sequence ID" value="CAE06632.1"/>
    <property type="molecule type" value="Genomic_DNA"/>
</dbReference>
<keyword evidence="4" id="KW-0418">Kinase</keyword>
<dbReference type="Pfam" id="PF00294">
    <property type="entry name" value="PfkB"/>
    <property type="match status" value="1"/>
</dbReference>
<dbReference type="PANTHER" id="PTHR43085:SF1">
    <property type="entry name" value="PSEUDOURIDINE KINASE-RELATED"/>
    <property type="match status" value="1"/>
</dbReference>
<evidence type="ECO:0000313" key="8">
    <source>
        <dbReference type="Proteomes" id="UP000001422"/>
    </source>
</evidence>
<dbReference type="AlphaFoldDB" id="Q7U9Y5"/>
<evidence type="ECO:0000256" key="5">
    <source>
        <dbReference type="ARBA" id="ARBA00022840"/>
    </source>
</evidence>
<evidence type="ECO:0000259" key="6">
    <source>
        <dbReference type="Pfam" id="PF00294"/>
    </source>
</evidence>
<dbReference type="InterPro" id="IPR050306">
    <property type="entry name" value="PfkB_Carbo_kinase"/>
</dbReference>
<organism evidence="7 8">
    <name type="scientific">Parasynechococcus marenigrum (strain WH8102)</name>
    <dbReference type="NCBI Taxonomy" id="84588"/>
    <lineage>
        <taxon>Bacteria</taxon>
        <taxon>Bacillati</taxon>
        <taxon>Cyanobacteriota</taxon>
        <taxon>Cyanophyceae</taxon>
        <taxon>Synechococcales</taxon>
        <taxon>Prochlorococcaceae</taxon>
        <taxon>Parasynechococcus</taxon>
        <taxon>Parasynechococcus marenigrum</taxon>
    </lineage>
</organism>
<dbReference type="HOGENOM" id="CLU_027634_6_1_3"/>
<dbReference type="GO" id="GO:0008865">
    <property type="term" value="F:fructokinase activity"/>
    <property type="evidence" value="ECO:0007669"/>
    <property type="project" value="UniProtKB-EC"/>
</dbReference>
<accession>Q7U9Y5</accession>
<dbReference type="EC" id="2.7.1.4" evidence="7"/>
<dbReference type="KEGG" id="syw:SYNW0117"/>
<feature type="domain" description="Carbohydrate kinase PfkB" evidence="6">
    <location>
        <begin position="21"/>
        <end position="294"/>
    </location>
</feature>
<evidence type="ECO:0000256" key="4">
    <source>
        <dbReference type="ARBA" id="ARBA00022777"/>
    </source>
</evidence>
<dbReference type="InterPro" id="IPR002173">
    <property type="entry name" value="Carboh/pur_kinase_PfkB_CS"/>
</dbReference>
<dbReference type="PROSITE" id="PS00583">
    <property type="entry name" value="PFKB_KINASES_1"/>
    <property type="match status" value="1"/>
</dbReference>